<dbReference type="RefSeq" id="WP_052241873.1">
    <property type="nucleotide sequence ID" value="NZ_JRVC01000002.1"/>
</dbReference>
<dbReference type="Proteomes" id="UP000031338">
    <property type="component" value="Unassembled WGS sequence"/>
</dbReference>
<evidence type="ECO:0000313" key="1">
    <source>
        <dbReference type="EMBL" id="KHS49076.1"/>
    </source>
</evidence>
<dbReference type="InterPro" id="IPR002816">
    <property type="entry name" value="TraB/PrgY/GumN_fam"/>
</dbReference>
<sequence length="305" mass="32869">MKQLTRFLPRLLWAVVPALLLGMAMAWLERGKPAPLPDTRVALWQIEERTGAVRGYMFGTVHALPPDTQWLRPAVGEALAQADRLVLEIAEPLNQKVAGEALAELAGTEGLPPPSQRLAPAYRAKLAEVYRKLGLSDADFADTESWAVALQLAAIAGQKAGADPDSGAEPALRKLAVGKPVAGFETIHSQFGVFDALPARQQQVLLQEVTVEAASDKDEEADMVALWLKGDDLGIAREANEGFLADPGLHQALLTDRNRAWADQLDAMLKQGAKPFVAVGAAHLAGSDSLQRLMMARGWTIKRVP</sequence>
<proteinExistence type="predicted"/>
<dbReference type="STRING" id="48936.NJ75_00509"/>
<dbReference type="CDD" id="cd14789">
    <property type="entry name" value="Tiki"/>
    <property type="match status" value="1"/>
</dbReference>
<protein>
    <submittedName>
        <fullName evidence="1">GumN</fullName>
    </submittedName>
</protein>
<evidence type="ECO:0000313" key="2">
    <source>
        <dbReference type="Proteomes" id="UP000031338"/>
    </source>
</evidence>
<dbReference type="InterPro" id="IPR047111">
    <property type="entry name" value="YbaP-like"/>
</dbReference>
<gene>
    <name evidence="1" type="ORF">NJ75_00509</name>
</gene>
<name>A0A0B9A190_9SPHN</name>
<dbReference type="PANTHER" id="PTHR40590">
    <property type="entry name" value="CYTOPLASMIC PROTEIN-RELATED"/>
    <property type="match status" value="1"/>
</dbReference>
<dbReference type="PANTHER" id="PTHR40590:SF1">
    <property type="entry name" value="CYTOPLASMIC PROTEIN"/>
    <property type="match status" value="1"/>
</dbReference>
<dbReference type="AlphaFoldDB" id="A0A0B9A190"/>
<comment type="caution">
    <text evidence="1">The sequence shown here is derived from an EMBL/GenBank/DDBJ whole genome shotgun (WGS) entry which is preliminary data.</text>
</comment>
<organism evidence="1 2">
    <name type="scientific">Novosphingobium subterraneum</name>
    <dbReference type="NCBI Taxonomy" id="48936"/>
    <lineage>
        <taxon>Bacteria</taxon>
        <taxon>Pseudomonadati</taxon>
        <taxon>Pseudomonadota</taxon>
        <taxon>Alphaproteobacteria</taxon>
        <taxon>Sphingomonadales</taxon>
        <taxon>Sphingomonadaceae</taxon>
        <taxon>Novosphingobium</taxon>
    </lineage>
</organism>
<reference evidence="1 2" key="1">
    <citation type="submission" date="2014-10" db="EMBL/GenBank/DDBJ databases">
        <title>Draft genome sequence of Novosphingobium subterraneum DSM 12447.</title>
        <authorList>
            <person name="Gan H.M."/>
            <person name="Gan H.Y."/>
            <person name="Savka M.A."/>
        </authorList>
    </citation>
    <scope>NUCLEOTIDE SEQUENCE [LARGE SCALE GENOMIC DNA]</scope>
    <source>
        <strain evidence="1 2">DSM 12447</strain>
    </source>
</reference>
<keyword evidence="2" id="KW-1185">Reference proteome</keyword>
<dbReference type="PATRIC" id="fig|48936.3.peg.519"/>
<dbReference type="EMBL" id="JRVC01000002">
    <property type="protein sequence ID" value="KHS49076.1"/>
    <property type="molecule type" value="Genomic_DNA"/>
</dbReference>
<dbReference type="Pfam" id="PF01963">
    <property type="entry name" value="TraB_PrgY_gumN"/>
    <property type="match status" value="1"/>
</dbReference>
<accession>A0A0B9A190</accession>